<organism evidence="1 2">
    <name type="scientific">Salvia divinorum</name>
    <name type="common">Maria pastora</name>
    <name type="synonym">Diviner's sage</name>
    <dbReference type="NCBI Taxonomy" id="28513"/>
    <lineage>
        <taxon>Eukaryota</taxon>
        <taxon>Viridiplantae</taxon>
        <taxon>Streptophyta</taxon>
        <taxon>Embryophyta</taxon>
        <taxon>Tracheophyta</taxon>
        <taxon>Spermatophyta</taxon>
        <taxon>Magnoliopsida</taxon>
        <taxon>eudicotyledons</taxon>
        <taxon>Gunneridae</taxon>
        <taxon>Pentapetalae</taxon>
        <taxon>asterids</taxon>
        <taxon>lamiids</taxon>
        <taxon>Lamiales</taxon>
        <taxon>Lamiaceae</taxon>
        <taxon>Nepetoideae</taxon>
        <taxon>Mentheae</taxon>
        <taxon>Salviinae</taxon>
        <taxon>Salvia</taxon>
        <taxon>Salvia subgen. Calosphace</taxon>
    </lineage>
</organism>
<dbReference type="AlphaFoldDB" id="A0ABD1HF86"/>
<accession>A0ABD1HF86</accession>
<gene>
    <name evidence="1" type="ORF">AAHA92_15335</name>
</gene>
<keyword evidence="2" id="KW-1185">Reference proteome</keyword>
<name>A0ABD1HF86_SALDI</name>
<sequence>MSSTILVLFREIWRISKTVIVLERKKQRRFCHSRPCTVEDPLPSTPTRSRSAAQSLPRICGAAPFLRPAVASVATSRCCAQAVAIVAGVSQLARCPVLSNGVPSLARDAASANADIKFTEESDELERRLWSNFGAYWGGQRRLFLLPLCILFCIFSF</sequence>
<protein>
    <submittedName>
        <fullName evidence="1">Uncharacterized protein</fullName>
    </submittedName>
</protein>
<dbReference type="Proteomes" id="UP001567538">
    <property type="component" value="Unassembled WGS sequence"/>
</dbReference>
<comment type="caution">
    <text evidence="1">The sequence shown here is derived from an EMBL/GenBank/DDBJ whole genome shotgun (WGS) entry which is preliminary data.</text>
</comment>
<reference evidence="1 2" key="1">
    <citation type="submission" date="2024-06" db="EMBL/GenBank/DDBJ databases">
        <title>A chromosome level genome sequence of Diviner's sage (Salvia divinorum).</title>
        <authorList>
            <person name="Ford S.A."/>
            <person name="Ro D.-K."/>
            <person name="Ness R.W."/>
            <person name="Phillips M.A."/>
        </authorList>
    </citation>
    <scope>NUCLEOTIDE SEQUENCE [LARGE SCALE GENOMIC DNA]</scope>
    <source>
        <strain evidence="1">SAF-2024a</strain>
        <tissue evidence="1">Leaf</tissue>
    </source>
</reference>
<evidence type="ECO:0000313" key="2">
    <source>
        <dbReference type="Proteomes" id="UP001567538"/>
    </source>
</evidence>
<dbReference type="EMBL" id="JBEAFC010000006">
    <property type="protein sequence ID" value="KAL1554819.1"/>
    <property type="molecule type" value="Genomic_DNA"/>
</dbReference>
<evidence type="ECO:0000313" key="1">
    <source>
        <dbReference type="EMBL" id="KAL1554819.1"/>
    </source>
</evidence>
<proteinExistence type="predicted"/>